<dbReference type="InterPro" id="IPR042240">
    <property type="entry name" value="CHASE_sf"/>
</dbReference>
<dbReference type="InterPro" id="IPR035965">
    <property type="entry name" value="PAS-like_dom_sf"/>
</dbReference>
<gene>
    <name evidence="13" type="ORF">MED92_11509</name>
</gene>
<dbReference type="InterPro" id="IPR000160">
    <property type="entry name" value="GGDEF_dom"/>
</dbReference>
<keyword evidence="4 9" id="KW-0812">Transmembrane</keyword>
<keyword evidence="6 9" id="KW-0472">Membrane</keyword>
<evidence type="ECO:0000259" key="12">
    <source>
        <dbReference type="PROSITE" id="PS50887"/>
    </source>
</evidence>
<dbReference type="SMART" id="SM01079">
    <property type="entry name" value="CHASE"/>
    <property type="match status" value="1"/>
</dbReference>
<dbReference type="Gene3D" id="3.30.450.350">
    <property type="entry name" value="CHASE domain"/>
    <property type="match status" value="1"/>
</dbReference>
<keyword evidence="5 9" id="KW-1133">Transmembrane helix</keyword>
<dbReference type="SMART" id="SM00091">
    <property type="entry name" value="PAS"/>
    <property type="match status" value="1"/>
</dbReference>
<evidence type="ECO:0000256" key="4">
    <source>
        <dbReference type="ARBA" id="ARBA00022692"/>
    </source>
</evidence>
<feature type="transmembrane region" description="Helical" evidence="9">
    <location>
        <begin position="313"/>
        <end position="334"/>
    </location>
</feature>
<dbReference type="PROSITE" id="PS50839">
    <property type="entry name" value="CHASE"/>
    <property type="match status" value="1"/>
</dbReference>
<dbReference type="SMART" id="SM00267">
    <property type="entry name" value="GGDEF"/>
    <property type="match status" value="1"/>
</dbReference>
<dbReference type="PROSITE" id="PS50112">
    <property type="entry name" value="PAS"/>
    <property type="match status" value="1"/>
</dbReference>
<dbReference type="GO" id="GO:0016020">
    <property type="term" value="C:membrane"/>
    <property type="evidence" value="ECO:0007669"/>
    <property type="project" value="UniProtKB-SubCell"/>
</dbReference>
<evidence type="ECO:0000256" key="3">
    <source>
        <dbReference type="ARBA" id="ARBA00012528"/>
    </source>
</evidence>
<dbReference type="EMBL" id="AAOW01000009">
    <property type="protein sequence ID" value="EAR61351.1"/>
    <property type="molecule type" value="Genomic_DNA"/>
</dbReference>
<dbReference type="CDD" id="cd00130">
    <property type="entry name" value="PAS"/>
    <property type="match status" value="1"/>
</dbReference>
<feature type="domain" description="PAS" evidence="10">
    <location>
        <begin position="344"/>
        <end position="387"/>
    </location>
</feature>
<dbReference type="SMART" id="SM00065">
    <property type="entry name" value="GAF"/>
    <property type="match status" value="1"/>
</dbReference>
<evidence type="ECO:0000256" key="6">
    <source>
        <dbReference type="ARBA" id="ARBA00023136"/>
    </source>
</evidence>
<dbReference type="Gene3D" id="3.30.450.20">
    <property type="entry name" value="PAS domain"/>
    <property type="match status" value="1"/>
</dbReference>
<evidence type="ECO:0000259" key="11">
    <source>
        <dbReference type="PROSITE" id="PS50839"/>
    </source>
</evidence>
<evidence type="ECO:0000256" key="2">
    <source>
        <dbReference type="ARBA" id="ARBA00004370"/>
    </source>
</evidence>
<dbReference type="InterPro" id="IPR029016">
    <property type="entry name" value="GAF-like_dom_sf"/>
</dbReference>
<protein>
    <recommendedName>
        <fullName evidence="3">diguanylate cyclase</fullName>
        <ecNumber evidence="3">2.7.7.65</ecNumber>
    </recommendedName>
</protein>
<dbReference type="Pfam" id="PF03924">
    <property type="entry name" value="CHASE"/>
    <property type="match status" value="1"/>
</dbReference>
<dbReference type="InterPro" id="IPR006189">
    <property type="entry name" value="CHASE_dom"/>
</dbReference>
<dbReference type="InterPro" id="IPR000014">
    <property type="entry name" value="PAS"/>
</dbReference>
<organism evidence="13 14">
    <name type="scientific">Neptuniibacter caesariensis</name>
    <dbReference type="NCBI Taxonomy" id="207954"/>
    <lineage>
        <taxon>Bacteria</taxon>
        <taxon>Pseudomonadati</taxon>
        <taxon>Pseudomonadota</taxon>
        <taxon>Gammaproteobacteria</taxon>
        <taxon>Oceanospirillales</taxon>
        <taxon>Oceanospirillaceae</taxon>
        <taxon>Neptuniibacter</taxon>
    </lineage>
</organism>
<evidence type="ECO:0000256" key="9">
    <source>
        <dbReference type="SAM" id="Phobius"/>
    </source>
</evidence>
<comment type="cofactor">
    <cofactor evidence="1">
        <name>Mg(2+)</name>
        <dbReference type="ChEBI" id="CHEBI:18420"/>
    </cofactor>
</comment>
<dbReference type="CDD" id="cd01949">
    <property type="entry name" value="GGDEF"/>
    <property type="match status" value="1"/>
</dbReference>
<dbReference type="InterPro" id="IPR003018">
    <property type="entry name" value="GAF"/>
</dbReference>
<dbReference type="Gene3D" id="3.30.70.270">
    <property type="match status" value="1"/>
</dbReference>
<evidence type="ECO:0000313" key="14">
    <source>
        <dbReference type="Proteomes" id="UP000002171"/>
    </source>
</evidence>
<proteinExistence type="predicted"/>
<accession>A0A7U8C610</accession>
<dbReference type="PROSITE" id="PS50887">
    <property type="entry name" value="GGDEF"/>
    <property type="match status" value="1"/>
</dbReference>
<dbReference type="Pfam" id="PF00990">
    <property type="entry name" value="GGDEF"/>
    <property type="match status" value="1"/>
</dbReference>
<dbReference type="RefSeq" id="WP_007019847.1">
    <property type="nucleotide sequence ID" value="NZ_CH724125.1"/>
</dbReference>
<dbReference type="GO" id="GO:0007165">
    <property type="term" value="P:signal transduction"/>
    <property type="evidence" value="ECO:0007669"/>
    <property type="project" value="UniProtKB-ARBA"/>
</dbReference>
<dbReference type="FunFam" id="3.30.70.270:FF:000001">
    <property type="entry name" value="Diguanylate cyclase domain protein"/>
    <property type="match status" value="1"/>
</dbReference>
<feature type="transmembrane region" description="Helical" evidence="9">
    <location>
        <begin position="12"/>
        <end position="31"/>
    </location>
</feature>
<dbReference type="Pfam" id="PF13185">
    <property type="entry name" value="GAF_2"/>
    <property type="match status" value="1"/>
</dbReference>
<dbReference type="InterPro" id="IPR029787">
    <property type="entry name" value="Nucleotide_cyclase"/>
</dbReference>
<evidence type="ECO:0000256" key="8">
    <source>
        <dbReference type="SAM" id="Coils"/>
    </source>
</evidence>
<reference evidence="13 14" key="1">
    <citation type="submission" date="2006-02" db="EMBL/GenBank/DDBJ databases">
        <authorList>
            <person name="Pinhassi J."/>
            <person name="Pedros-Alio C."/>
            <person name="Ferriera S."/>
            <person name="Johnson J."/>
            <person name="Kravitz S."/>
            <person name="Halpern A."/>
            <person name="Remington K."/>
            <person name="Beeson K."/>
            <person name="Tran B."/>
            <person name="Rogers Y.-H."/>
            <person name="Friedman R."/>
            <person name="Venter J.C."/>
        </authorList>
    </citation>
    <scope>NUCLEOTIDE SEQUENCE [LARGE SCALE GENOMIC DNA]</scope>
    <source>
        <strain evidence="13 14">MED92</strain>
    </source>
</reference>
<feature type="domain" description="GGDEF" evidence="12">
    <location>
        <begin position="671"/>
        <end position="806"/>
    </location>
</feature>
<comment type="caution">
    <text evidence="13">The sequence shown here is derived from an EMBL/GenBank/DDBJ whole genome shotgun (WGS) entry which is preliminary data.</text>
</comment>
<dbReference type="Proteomes" id="UP000002171">
    <property type="component" value="Unassembled WGS sequence"/>
</dbReference>
<evidence type="ECO:0000256" key="7">
    <source>
        <dbReference type="ARBA" id="ARBA00034247"/>
    </source>
</evidence>
<dbReference type="PANTHER" id="PTHR45138">
    <property type="entry name" value="REGULATORY COMPONENTS OF SENSORY TRANSDUCTION SYSTEM"/>
    <property type="match status" value="1"/>
</dbReference>
<dbReference type="Pfam" id="PF13188">
    <property type="entry name" value="PAS_8"/>
    <property type="match status" value="1"/>
</dbReference>
<name>A0A7U8C610_NEPCE</name>
<dbReference type="EC" id="2.7.7.65" evidence="3"/>
<dbReference type="AlphaFoldDB" id="A0A7U8C610"/>
<dbReference type="InterPro" id="IPR043128">
    <property type="entry name" value="Rev_trsase/Diguanyl_cyclase"/>
</dbReference>
<dbReference type="GO" id="GO:0052621">
    <property type="term" value="F:diguanylate cyclase activity"/>
    <property type="evidence" value="ECO:0007669"/>
    <property type="project" value="UniProtKB-EC"/>
</dbReference>
<evidence type="ECO:0000259" key="10">
    <source>
        <dbReference type="PROSITE" id="PS50112"/>
    </source>
</evidence>
<dbReference type="Gene3D" id="3.30.450.40">
    <property type="match status" value="1"/>
</dbReference>
<dbReference type="SUPFAM" id="SSF55781">
    <property type="entry name" value="GAF domain-like"/>
    <property type="match status" value="1"/>
</dbReference>
<feature type="coiled-coil region" evidence="8">
    <location>
        <begin position="733"/>
        <end position="760"/>
    </location>
</feature>
<dbReference type="NCBIfam" id="TIGR00229">
    <property type="entry name" value="sensory_box"/>
    <property type="match status" value="1"/>
</dbReference>
<evidence type="ECO:0000256" key="5">
    <source>
        <dbReference type="ARBA" id="ARBA00022989"/>
    </source>
</evidence>
<dbReference type="PANTHER" id="PTHR45138:SF9">
    <property type="entry name" value="DIGUANYLATE CYCLASE DGCM-RELATED"/>
    <property type="match status" value="1"/>
</dbReference>
<dbReference type="NCBIfam" id="TIGR00254">
    <property type="entry name" value="GGDEF"/>
    <property type="match status" value="1"/>
</dbReference>
<keyword evidence="14" id="KW-1185">Reference proteome</keyword>
<comment type="catalytic activity">
    <reaction evidence="7">
        <text>2 GTP = 3',3'-c-di-GMP + 2 diphosphate</text>
        <dbReference type="Rhea" id="RHEA:24898"/>
        <dbReference type="ChEBI" id="CHEBI:33019"/>
        <dbReference type="ChEBI" id="CHEBI:37565"/>
        <dbReference type="ChEBI" id="CHEBI:58805"/>
        <dbReference type="EC" id="2.7.7.65"/>
    </reaction>
</comment>
<dbReference type="OrthoDB" id="9812358at2"/>
<dbReference type="SUPFAM" id="SSF55073">
    <property type="entry name" value="Nucleotide cyclase"/>
    <property type="match status" value="1"/>
</dbReference>
<comment type="subcellular location">
    <subcellularLocation>
        <location evidence="2">Membrane</location>
    </subcellularLocation>
</comment>
<dbReference type="SUPFAM" id="SSF55785">
    <property type="entry name" value="PYP-like sensor domain (PAS domain)"/>
    <property type="match status" value="1"/>
</dbReference>
<evidence type="ECO:0000256" key="1">
    <source>
        <dbReference type="ARBA" id="ARBA00001946"/>
    </source>
</evidence>
<dbReference type="InterPro" id="IPR050469">
    <property type="entry name" value="Diguanylate_Cyclase"/>
</dbReference>
<feature type="domain" description="CHASE" evidence="11">
    <location>
        <begin position="75"/>
        <end position="246"/>
    </location>
</feature>
<evidence type="ECO:0000313" key="13">
    <source>
        <dbReference type="EMBL" id="EAR61351.1"/>
    </source>
</evidence>
<sequence>MLESFSPLKKHLNVILIGLIGTALSVFGYLYSAELEAQKKQSALDKLIGERQALLQTEIATTIEILDAVASYISNTPNPTEESYRSFINPILKRHPEFWAVHWAPRVLHDQRPFFEEQLKNLGYNQGITELQATTNTLAPSSHQEEYYPVLLTQPLEKNRSIIGFNVASRKINKEVMIKTLSQDIDFLSSAPFKLVQDNEGSASVLFFRPVFRNADIQSVPLTRFQTIRGYIVALVKPQTILDILSVHDDKMAVKLSDLIGNRSTEMANTGQDQIGSSWLSQSVVFESLGRLWQLELSVSPKHPALMDHSDRAIWVLIGGLGFTFILAMILLRLSKAQRDIIRERDRAQSYLDTVETMMMVLDTEGRITMINRKGCEILGYEETDILHSLWYSPRYISEMEDRYQSYLKSIERGYLSKDLEYTENAVLDSDGNHLIIAWHNKLQFDDDGNLTGMLSAGEDITQKHYFSTLDRIRSEAMQSALEGSSLNKILDKVLKGIERLNPGSQCSILLLDDSGQHLMGCAAPSLPEAYNQAIDGVQIGDGVGSCGTAAFHQKRVIVEDIQTHPYWAAFKELAAVHSLGSCWSEPIFGKKGRLLGTFAIYHENACSPIDRDLYLITRTADFVSLLIEEQQTEANLHRLATTDELTSLANRRKFLTTLEAELARAKRYHRELSLCMLDLDHFKRINDDNGHSAGDSVLVEVAKIMEAMLRESDMAGRIGGEEFAILLPDTSEDDALILAERLREAIESLEIKYQAHTLKLTTSIGVASLNQMPEIVQASELLSAADDCMYYAKQNGRNLVSNVRTTQQLN</sequence>
<keyword evidence="8" id="KW-0175">Coiled coil</keyword>